<accession>A0ABQ9G838</accession>
<keyword evidence="2" id="KW-0963">Cytoplasm</keyword>
<dbReference type="Gene3D" id="3.30.470.20">
    <property type="entry name" value="ATP-grasp fold, B domain"/>
    <property type="match status" value="1"/>
</dbReference>
<evidence type="ECO:0000256" key="3">
    <source>
        <dbReference type="ARBA" id="ARBA00022598"/>
    </source>
</evidence>
<dbReference type="SUPFAM" id="SSF56059">
    <property type="entry name" value="Glutathione synthetase ATP-binding domain-like"/>
    <property type="match status" value="1"/>
</dbReference>
<name>A0ABQ9G838_9NEOP</name>
<keyword evidence="4" id="KW-0547">Nucleotide-binding</keyword>
<feature type="region of interest" description="Disordered" evidence="6">
    <location>
        <begin position="24"/>
        <end position="44"/>
    </location>
</feature>
<evidence type="ECO:0000256" key="4">
    <source>
        <dbReference type="ARBA" id="ARBA00022741"/>
    </source>
</evidence>
<evidence type="ECO:0000256" key="5">
    <source>
        <dbReference type="ARBA" id="ARBA00022840"/>
    </source>
</evidence>
<evidence type="ECO:0000256" key="6">
    <source>
        <dbReference type="SAM" id="MobiDB-lite"/>
    </source>
</evidence>
<evidence type="ECO:0000256" key="2">
    <source>
        <dbReference type="ARBA" id="ARBA00022490"/>
    </source>
</evidence>
<dbReference type="EMBL" id="JARBHB010000015">
    <property type="protein sequence ID" value="KAJ8867627.1"/>
    <property type="molecule type" value="Genomic_DNA"/>
</dbReference>
<dbReference type="Proteomes" id="UP001159363">
    <property type="component" value="Chromosome 14"/>
</dbReference>
<comment type="subcellular location">
    <subcellularLocation>
        <location evidence="1">Cytoplasm</location>
    </subcellularLocation>
</comment>
<keyword evidence="8" id="KW-1185">Reference proteome</keyword>
<reference evidence="7 8" key="1">
    <citation type="submission" date="2023-02" db="EMBL/GenBank/DDBJ databases">
        <title>LHISI_Scaffold_Assembly.</title>
        <authorList>
            <person name="Stuart O.P."/>
            <person name="Cleave R."/>
            <person name="Magrath M.J.L."/>
            <person name="Mikheyev A.S."/>
        </authorList>
    </citation>
    <scope>NUCLEOTIDE SEQUENCE [LARGE SCALE GENOMIC DNA]</scope>
    <source>
        <strain evidence="7">Daus_M_001</strain>
        <tissue evidence="7">Leg muscle</tissue>
    </source>
</reference>
<dbReference type="PANTHER" id="PTHR45870">
    <property type="entry name" value="TUBULIN MONOGLYCYLASE TTLL3"/>
    <property type="match status" value="1"/>
</dbReference>
<keyword evidence="5" id="KW-0067">ATP-binding</keyword>
<proteinExistence type="predicted"/>
<comment type="caution">
    <text evidence="7">The sequence shown here is derived from an EMBL/GenBank/DDBJ whole genome shotgun (WGS) entry which is preliminary data.</text>
</comment>
<protein>
    <submittedName>
        <fullName evidence="7">Uncharacterized protein</fullName>
    </submittedName>
</protein>
<gene>
    <name evidence="7" type="ORF">PR048_031430</name>
</gene>
<keyword evidence="3" id="KW-0436">Ligase</keyword>
<dbReference type="Pfam" id="PF03133">
    <property type="entry name" value="TTL"/>
    <property type="match status" value="1"/>
</dbReference>
<feature type="compositionally biased region" description="Basic residues" evidence="6">
    <location>
        <begin position="24"/>
        <end position="33"/>
    </location>
</feature>
<evidence type="ECO:0000256" key="1">
    <source>
        <dbReference type="ARBA" id="ARBA00004496"/>
    </source>
</evidence>
<sequence>MHQCQNAGAEEMGDHRENPLTSRILRHNSHIRKSGSNPGRNGARTLGKAEMWSQRIYPGMCQSIVGALLASQTNIESKNNCFELFGADFILDEAFTPWLIEINSGPSMSRSTSVTARMCVQCLEDVIKVVIDRRTNRKADTGMFELIFKQHVTPAPPNLSVSLSVRGHSMCKADIINLGLYHCSGKGTIMDSPKTSDVDTYETFPDYDILPGDEVAEPSENMCSVPETVNVSPRIETSSFVDMRIKHAEIIKEKIMLNFQEHVNVIKKKRKAIPVRKALQEVARKNEKIMVKRVKHLSKANSVGILEKNTSVGGAVTLPRQYPKRAEYTTTVQIKPQMCTISENTEENSMENLSLCNVKKEDRQLKDKSSQIKRHTSNSCKNSYDALRATEVYNQRIQKLAHTKAHWEQLLNTLQILKESENATKKTKNSSSEKLPFTWNNGPSHRQVIKNILKRYHTDQELPDFELRGVPSLNRGHMFRLMLPQIKQKIEMSPDDSNAIEESVNEFYATGMSLNALQNGITQTENIILPLGSEHCSETFLSLNEVPISVLLIQVTIKVMHKLCTMIDFIDLQSPQGVLGKAGVYTACEYQ</sequence>
<dbReference type="InterPro" id="IPR004344">
    <property type="entry name" value="TTL/TTLL_fam"/>
</dbReference>
<dbReference type="PANTHER" id="PTHR45870:SF2">
    <property type="entry name" value="TUBULIN MONOGLYCYLASE TTLL3"/>
    <property type="match status" value="1"/>
</dbReference>
<evidence type="ECO:0000313" key="8">
    <source>
        <dbReference type="Proteomes" id="UP001159363"/>
    </source>
</evidence>
<dbReference type="InterPro" id="IPR051437">
    <property type="entry name" value="TTLL_monoglycylase"/>
</dbReference>
<evidence type="ECO:0000313" key="7">
    <source>
        <dbReference type="EMBL" id="KAJ8867627.1"/>
    </source>
</evidence>
<dbReference type="PROSITE" id="PS51221">
    <property type="entry name" value="TTL"/>
    <property type="match status" value="1"/>
</dbReference>
<organism evidence="7 8">
    <name type="scientific">Dryococelus australis</name>
    <dbReference type="NCBI Taxonomy" id="614101"/>
    <lineage>
        <taxon>Eukaryota</taxon>
        <taxon>Metazoa</taxon>
        <taxon>Ecdysozoa</taxon>
        <taxon>Arthropoda</taxon>
        <taxon>Hexapoda</taxon>
        <taxon>Insecta</taxon>
        <taxon>Pterygota</taxon>
        <taxon>Neoptera</taxon>
        <taxon>Polyneoptera</taxon>
        <taxon>Phasmatodea</taxon>
        <taxon>Verophasmatodea</taxon>
        <taxon>Anareolatae</taxon>
        <taxon>Phasmatidae</taxon>
        <taxon>Eurycanthinae</taxon>
        <taxon>Dryococelus</taxon>
    </lineage>
</organism>